<reference evidence="1" key="1">
    <citation type="submission" date="2024-12" db="EMBL/GenBank/DDBJ databases">
        <title>Comparative genomics and development of molecular markers within Purpureocillium lilacinum and among Purpureocillium species.</title>
        <authorList>
            <person name="Yeh Z.-Y."/>
            <person name="Ni N.-T."/>
            <person name="Lo P.-H."/>
            <person name="Mushyakhwo K."/>
            <person name="Lin C.-F."/>
            <person name="Nai Y.-S."/>
        </authorList>
    </citation>
    <scope>NUCLEOTIDE SEQUENCE</scope>
    <source>
        <strain evidence="1">NCHU-NPUST-175</strain>
    </source>
</reference>
<comment type="caution">
    <text evidence="1">The sequence shown here is derived from an EMBL/GenBank/DDBJ whole genome shotgun (WGS) entry which is preliminary data.</text>
</comment>
<dbReference type="EMBL" id="JBGNUJ010000003">
    <property type="protein sequence ID" value="KAL3962945.1"/>
    <property type="molecule type" value="Genomic_DNA"/>
</dbReference>
<sequence length="196" mass="21965">MPSKPPSSDEAAPSEDPTHRGADGLDPTFAQAQSCSTCPDDCLGQESKDATSCSHFPLFHKLPPEIRTQIWHIALREDDGPVLLPYRPDCQRLVDVPELDQGYIAGRKHWCAEFDPCLLDKTRVTMLPASVSQESHWAALSWMSETGVRPYENHHQVSGFVRPFDPRRDTLYIEAVKAAHFVSDWWKLLKGNRGGG</sequence>
<name>A0ACC4E5K0_PURLI</name>
<evidence type="ECO:0000313" key="2">
    <source>
        <dbReference type="Proteomes" id="UP001638806"/>
    </source>
</evidence>
<protein>
    <submittedName>
        <fullName evidence="1">Uncharacterized protein</fullName>
    </submittedName>
</protein>
<gene>
    <name evidence="1" type="ORF">ACCO45_004468</name>
</gene>
<organism evidence="1 2">
    <name type="scientific">Purpureocillium lilacinum</name>
    <name type="common">Paecilomyces lilacinus</name>
    <dbReference type="NCBI Taxonomy" id="33203"/>
    <lineage>
        <taxon>Eukaryota</taxon>
        <taxon>Fungi</taxon>
        <taxon>Dikarya</taxon>
        <taxon>Ascomycota</taxon>
        <taxon>Pezizomycotina</taxon>
        <taxon>Sordariomycetes</taxon>
        <taxon>Hypocreomycetidae</taxon>
        <taxon>Hypocreales</taxon>
        <taxon>Ophiocordycipitaceae</taxon>
        <taxon>Purpureocillium</taxon>
    </lineage>
</organism>
<accession>A0ACC4E5K0</accession>
<dbReference type="Proteomes" id="UP001638806">
    <property type="component" value="Unassembled WGS sequence"/>
</dbReference>
<proteinExistence type="predicted"/>
<evidence type="ECO:0000313" key="1">
    <source>
        <dbReference type="EMBL" id="KAL3962945.1"/>
    </source>
</evidence>
<keyword evidence="2" id="KW-1185">Reference proteome</keyword>